<dbReference type="Proteomes" id="UP000000491">
    <property type="component" value="Chromosome"/>
</dbReference>
<dbReference type="Gene3D" id="3.20.20.140">
    <property type="entry name" value="Metal-dependent hydrolases"/>
    <property type="match status" value="1"/>
</dbReference>
<evidence type="ECO:0000256" key="5">
    <source>
        <dbReference type="ARBA" id="ARBA00022801"/>
    </source>
</evidence>
<dbReference type="InterPro" id="IPR006330">
    <property type="entry name" value="Ado/ade_deaminase"/>
</dbReference>
<protein>
    <recommendedName>
        <fullName evidence="3">adenosine deaminase</fullName>
        <ecNumber evidence="3">3.5.4.4</ecNumber>
    </recommendedName>
</protein>
<reference evidence="8 9" key="1">
    <citation type="journal article" date="2011" name="J. Bacteriol.">
        <title>Genome sequence of the ethanol-producing Zymomonas mobilis subsp. pomaceae lectotype strain ATCC 29192.</title>
        <authorList>
            <person name="Kouvelis V.N."/>
            <person name="Davenport K.W."/>
            <person name="Brettin T.S."/>
            <person name="Bruce D."/>
            <person name="Detter C."/>
            <person name="Han C.S."/>
            <person name="Nolan M."/>
            <person name="Tapia R."/>
            <person name="Damoulaki A."/>
            <person name="Kyrpides N.C."/>
            <person name="Typas M.A."/>
            <person name="Pappas K.M."/>
        </authorList>
    </citation>
    <scope>NUCLEOTIDE SEQUENCE [LARGE SCALE GENOMIC DNA]</scope>
    <source>
        <strain evidence="9">ATCC 29192 / DSM 22645 / JCM 10191 / CCUG 17912 / NBRC 13757 / NCIMB 11200 / NRRL B-4491 / Barker I</strain>
    </source>
</reference>
<dbReference type="EC" id="3.5.4.4" evidence="3"/>
<dbReference type="GO" id="GO:0046103">
    <property type="term" value="P:inosine biosynthetic process"/>
    <property type="evidence" value="ECO:0007669"/>
    <property type="project" value="TreeGrafter"/>
</dbReference>
<dbReference type="PANTHER" id="PTHR11409">
    <property type="entry name" value="ADENOSINE DEAMINASE"/>
    <property type="match status" value="1"/>
</dbReference>
<dbReference type="SUPFAM" id="SSF51556">
    <property type="entry name" value="Metallo-dependent hydrolases"/>
    <property type="match status" value="1"/>
</dbReference>
<dbReference type="GO" id="GO:0004000">
    <property type="term" value="F:adenosine deaminase activity"/>
    <property type="evidence" value="ECO:0007669"/>
    <property type="project" value="TreeGrafter"/>
</dbReference>
<dbReference type="STRING" id="579138.Zymop_0575"/>
<evidence type="ECO:0000256" key="3">
    <source>
        <dbReference type="ARBA" id="ARBA00012784"/>
    </source>
</evidence>
<name>F8ERL9_ZYMMT</name>
<dbReference type="GO" id="GO:0005829">
    <property type="term" value="C:cytosol"/>
    <property type="evidence" value="ECO:0007669"/>
    <property type="project" value="TreeGrafter"/>
</dbReference>
<evidence type="ECO:0000313" key="8">
    <source>
        <dbReference type="EMBL" id="AEI37477.1"/>
    </source>
</evidence>
<dbReference type="PANTHER" id="PTHR11409:SF43">
    <property type="entry name" value="ADENOSINE DEAMINASE"/>
    <property type="match status" value="1"/>
</dbReference>
<dbReference type="GO" id="GO:0043103">
    <property type="term" value="P:hypoxanthine salvage"/>
    <property type="evidence" value="ECO:0007669"/>
    <property type="project" value="TreeGrafter"/>
</dbReference>
<evidence type="ECO:0000256" key="6">
    <source>
        <dbReference type="ARBA" id="ARBA00022833"/>
    </source>
</evidence>
<dbReference type="Pfam" id="PF00962">
    <property type="entry name" value="A_deaminase"/>
    <property type="match status" value="1"/>
</dbReference>
<keyword evidence="6" id="KW-0862">Zinc</keyword>
<dbReference type="InterPro" id="IPR032466">
    <property type="entry name" value="Metal_Hydrolase"/>
</dbReference>
<dbReference type="InterPro" id="IPR001365">
    <property type="entry name" value="A_deaminase_dom"/>
</dbReference>
<evidence type="ECO:0000256" key="1">
    <source>
        <dbReference type="ARBA" id="ARBA00001947"/>
    </source>
</evidence>
<dbReference type="EMBL" id="CP002865">
    <property type="protein sequence ID" value="AEI37477.1"/>
    <property type="molecule type" value="Genomic_DNA"/>
</dbReference>
<proteinExistence type="inferred from homology"/>
<dbReference type="RefSeq" id="WP_013933876.1">
    <property type="nucleotide sequence ID" value="NC_015709.1"/>
</dbReference>
<evidence type="ECO:0000313" key="9">
    <source>
        <dbReference type="Proteomes" id="UP000000491"/>
    </source>
</evidence>
<keyword evidence="4" id="KW-0479">Metal-binding</keyword>
<evidence type="ECO:0000256" key="4">
    <source>
        <dbReference type="ARBA" id="ARBA00022723"/>
    </source>
</evidence>
<dbReference type="PATRIC" id="fig|579138.3.peg.607"/>
<comment type="cofactor">
    <cofactor evidence="1">
        <name>Zn(2+)</name>
        <dbReference type="ChEBI" id="CHEBI:29105"/>
    </cofactor>
</comment>
<feature type="domain" description="Adenosine deaminase" evidence="7">
    <location>
        <begin position="205"/>
        <end position="473"/>
    </location>
</feature>
<keyword evidence="5" id="KW-0378">Hydrolase</keyword>
<organism evidence="8 9">
    <name type="scientific">Zymomonas mobilis subsp. pomaceae (strain ATCC 29192 / DSM 22645 / JCM 10191 / CCUG 17912 / NBRC 13757 / NCIMB 11200 / NRRL B-4491 / Barker I)</name>
    <dbReference type="NCBI Taxonomy" id="579138"/>
    <lineage>
        <taxon>Bacteria</taxon>
        <taxon>Pseudomonadati</taxon>
        <taxon>Pseudomonadota</taxon>
        <taxon>Alphaproteobacteria</taxon>
        <taxon>Sphingomonadales</taxon>
        <taxon>Zymomonadaceae</taxon>
        <taxon>Zymomonas</taxon>
    </lineage>
</organism>
<dbReference type="eggNOG" id="COG1816">
    <property type="taxonomic scope" value="Bacteria"/>
</dbReference>
<dbReference type="GO" id="GO:0006154">
    <property type="term" value="P:adenosine catabolic process"/>
    <property type="evidence" value="ECO:0007669"/>
    <property type="project" value="TreeGrafter"/>
</dbReference>
<evidence type="ECO:0000259" key="7">
    <source>
        <dbReference type="Pfam" id="PF00962"/>
    </source>
</evidence>
<dbReference type="HOGENOM" id="CLU_573569_0_0_5"/>
<gene>
    <name evidence="8" type="ordered locus">Zymop_0575</name>
</gene>
<evidence type="ECO:0000256" key="2">
    <source>
        <dbReference type="ARBA" id="ARBA00006676"/>
    </source>
</evidence>
<accession>F8ERL9</accession>
<sequence length="534" mass="59373">MFLQSIPPSLLPQLKTRVFALFLCILPLFLSPTKAFVLDPSRISDIDQKVSNTIETAKSDPSRLRMLLAPFPKGGDLHHHLAGAIDAETMLHWAGDAGLCVDARKLALIPAPCSLSSDKRPAKNLDRQDPALWEELVDAFSMRNYHFSPAISEHSGHDHFFASFFRFMAALDNNFGRMIAYSKQDAAANNLFYIETMQNPEAISDLTKIAYQKVSDKHDPDTLWKILNPYLTEIVSKSQAETDHAEKQAQEILQCATSTPKVGCSVTMHYMVFAIRALPPEVVFAQLALGFALAEKDPRWVGVNIVAPEDGTVAVQDYDLHMQFFSYLKKKYPHVKITLHAGELAPQLVPPAGLRNHINKAVFDAGADRVGHGIDIGWENDPTILLQAMATKPVPVEINFSSNDEILNIRGADHPFTLYRRYGVPVVISTDDPGVSRGDLTTEYMRAVREQNLSYSELKKLSRDSLEYAFLSGESLWQQGSGSAVQNVCLSTPFTTAPKGKCAEFLAKNKKAALEWQLESAFILYQEKVIKGIL</sequence>
<comment type="similarity">
    <text evidence="2">Belongs to the metallo-dependent hydrolases superfamily. Adenosine and AMP deaminases family.</text>
</comment>
<dbReference type="GO" id="GO:0046872">
    <property type="term" value="F:metal ion binding"/>
    <property type="evidence" value="ECO:0007669"/>
    <property type="project" value="UniProtKB-KW"/>
</dbReference>
<dbReference type="AlphaFoldDB" id="F8ERL9"/>
<dbReference type="KEGG" id="zmp:Zymop_0575"/>